<dbReference type="EMBL" id="JACOOQ010000006">
    <property type="protein sequence ID" value="MBC5639853.1"/>
    <property type="molecule type" value="Genomic_DNA"/>
</dbReference>
<organism evidence="1 2">
    <name type="scientific">Clostridium lentum</name>
    <dbReference type="NCBI Taxonomy" id="2763037"/>
    <lineage>
        <taxon>Bacteria</taxon>
        <taxon>Bacillati</taxon>
        <taxon>Bacillota</taxon>
        <taxon>Clostridia</taxon>
        <taxon>Eubacteriales</taxon>
        <taxon>Clostridiaceae</taxon>
        <taxon>Clostridium</taxon>
    </lineage>
</organism>
<dbReference type="Proteomes" id="UP000662088">
    <property type="component" value="Unassembled WGS sequence"/>
</dbReference>
<protein>
    <submittedName>
        <fullName evidence="1">Uncharacterized protein</fullName>
    </submittedName>
</protein>
<evidence type="ECO:0000313" key="2">
    <source>
        <dbReference type="Proteomes" id="UP000662088"/>
    </source>
</evidence>
<name>A0A8I0A4I6_9CLOT</name>
<dbReference type="AlphaFoldDB" id="A0A8I0A4I6"/>
<proteinExistence type="predicted"/>
<evidence type="ECO:0000313" key="1">
    <source>
        <dbReference type="EMBL" id="MBC5639853.1"/>
    </source>
</evidence>
<accession>A0A8I0A4I6</accession>
<gene>
    <name evidence="1" type="ORF">H8R92_05290</name>
</gene>
<comment type="caution">
    <text evidence="1">The sequence shown here is derived from an EMBL/GenBank/DDBJ whole genome shotgun (WGS) entry which is preliminary data.</text>
</comment>
<dbReference type="RefSeq" id="WP_022212157.1">
    <property type="nucleotide sequence ID" value="NZ_JACOOQ010000006.1"/>
</dbReference>
<sequence>MKSVYDLVVEMEEIEEERSRIMKFLEKNKATVENLTKLEDLEIRYHGIDKIILEKGIKFNVYKYKEAKEDLKRWETMSGLSALLSTPRDYSTLRNEKKTRLMVITNDLKSILIKE</sequence>
<reference evidence="1" key="1">
    <citation type="submission" date="2020-08" db="EMBL/GenBank/DDBJ databases">
        <title>Genome public.</title>
        <authorList>
            <person name="Liu C."/>
            <person name="Sun Q."/>
        </authorList>
    </citation>
    <scope>NUCLEOTIDE SEQUENCE</scope>
    <source>
        <strain evidence="1">NSJ-42</strain>
    </source>
</reference>
<keyword evidence="2" id="KW-1185">Reference proteome</keyword>